<dbReference type="Proteomes" id="UP000712600">
    <property type="component" value="Unassembled WGS sequence"/>
</dbReference>
<name>A0A8S9NP18_BRACR</name>
<reference evidence="1" key="1">
    <citation type="submission" date="2019-12" db="EMBL/GenBank/DDBJ databases">
        <title>Genome sequencing and annotation of Brassica cretica.</title>
        <authorList>
            <person name="Studholme D.J."/>
            <person name="Sarris P."/>
        </authorList>
    </citation>
    <scope>NUCLEOTIDE SEQUENCE</scope>
    <source>
        <strain evidence="1">PFS-109/04</strain>
        <tissue evidence="1">Leaf</tissue>
    </source>
</reference>
<accession>A0A8S9NP18</accession>
<sequence>MATSKIPLSELKPGRCSRTVVSRFSVLGSYKCEERYFSSKPQSNNDFKLLDSIVAIRLHEFTKLVKVHDAANHIPTEMFMFRELEQVIALTNTNVELQTSLVRFARP</sequence>
<organism evidence="1 2">
    <name type="scientific">Brassica cretica</name>
    <name type="common">Mustard</name>
    <dbReference type="NCBI Taxonomy" id="69181"/>
    <lineage>
        <taxon>Eukaryota</taxon>
        <taxon>Viridiplantae</taxon>
        <taxon>Streptophyta</taxon>
        <taxon>Embryophyta</taxon>
        <taxon>Tracheophyta</taxon>
        <taxon>Spermatophyta</taxon>
        <taxon>Magnoliopsida</taxon>
        <taxon>eudicotyledons</taxon>
        <taxon>Gunneridae</taxon>
        <taxon>Pentapetalae</taxon>
        <taxon>rosids</taxon>
        <taxon>malvids</taxon>
        <taxon>Brassicales</taxon>
        <taxon>Brassicaceae</taxon>
        <taxon>Brassiceae</taxon>
        <taxon>Brassica</taxon>
    </lineage>
</organism>
<protein>
    <submittedName>
        <fullName evidence="1">Uncharacterized protein</fullName>
    </submittedName>
</protein>
<evidence type="ECO:0000313" key="1">
    <source>
        <dbReference type="EMBL" id="KAF3506564.1"/>
    </source>
</evidence>
<dbReference type="EMBL" id="QGKX02001521">
    <property type="protein sequence ID" value="KAF3506564.1"/>
    <property type="molecule type" value="Genomic_DNA"/>
</dbReference>
<proteinExistence type="predicted"/>
<comment type="caution">
    <text evidence="1">The sequence shown here is derived from an EMBL/GenBank/DDBJ whole genome shotgun (WGS) entry which is preliminary data.</text>
</comment>
<dbReference type="AlphaFoldDB" id="A0A8S9NP18"/>
<evidence type="ECO:0000313" key="2">
    <source>
        <dbReference type="Proteomes" id="UP000712600"/>
    </source>
</evidence>
<gene>
    <name evidence="1" type="ORF">F2Q69_00001314</name>
</gene>